<evidence type="ECO:0000313" key="2">
    <source>
        <dbReference type="Proteomes" id="UP000244855"/>
    </source>
</evidence>
<evidence type="ECO:0000313" key="1">
    <source>
        <dbReference type="EMBL" id="PVH93026.1"/>
    </source>
</evidence>
<keyword evidence="2" id="KW-1185">Reference proteome</keyword>
<dbReference type="AlphaFoldDB" id="A0A2V1D4S3"/>
<name>A0A2V1D4S3_9PLEO</name>
<dbReference type="OrthoDB" id="4955540at2759"/>
<accession>A0A2V1D4S3</accession>
<protein>
    <submittedName>
        <fullName evidence="1">Uncharacterized protein</fullName>
    </submittedName>
</protein>
<reference evidence="1 2" key="1">
    <citation type="journal article" date="2018" name="Sci. Rep.">
        <title>Comparative genomics provides insights into the lifestyle and reveals functional heterogeneity of dark septate endophytic fungi.</title>
        <authorList>
            <person name="Knapp D.G."/>
            <person name="Nemeth J.B."/>
            <person name="Barry K."/>
            <person name="Hainaut M."/>
            <person name="Henrissat B."/>
            <person name="Johnson J."/>
            <person name="Kuo A."/>
            <person name="Lim J.H.P."/>
            <person name="Lipzen A."/>
            <person name="Nolan M."/>
            <person name="Ohm R.A."/>
            <person name="Tamas L."/>
            <person name="Grigoriev I.V."/>
            <person name="Spatafora J.W."/>
            <person name="Nagy L.G."/>
            <person name="Kovacs G.M."/>
        </authorList>
    </citation>
    <scope>NUCLEOTIDE SEQUENCE [LARGE SCALE GENOMIC DNA]</scope>
    <source>
        <strain evidence="1 2">DSE2036</strain>
    </source>
</reference>
<proteinExistence type="predicted"/>
<gene>
    <name evidence="1" type="ORF">DM02DRAFT_542361</name>
</gene>
<dbReference type="EMBL" id="KZ805622">
    <property type="protein sequence ID" value="PVH93026.1"/>
    <property type="molecule type" value="Genomic_DNA"/>
</dbReference>
<organism evidence="1 2">
    <name type="scientific">Periconia macrospinosa</name>
    <dbReference type="NCBI Taxonomy" id="97972"/>
    <lineage>
        <taxon>Eukaryota</taxon>
        <taxon>Fungi</taxon>
        <taxon>Dikarya</taxon>
        <taxon>Ascomycota</taxon>
        <taxon>Pezizomycotina</taxon>
        <taxon>Dothideomycetes</taxon>
        <taxon>Pleosporomycetidae</taxon>
        <taxon>Pleosporales</taxon>
        <taxon>Massarineae</taxon>
        <taxon>Periconiaceae</taxon>
        <taxon>Periconia</taxon>
    </lineage>
</organism>
<dbReference type="Proteomes" id="UP000244855">
    <property type="component" value="Unassembled WGS sequence"/>
</dbReference>
<sequence length="158" mass="17669">MSSSTGVNLVRFFFYRGMTISAERQQKLVGLAYATAQSQGIAPTAILIRADIHDTTVVNGKRIKDPKGFHGTFAYKTEQQTGDETHVTGHGYTTGKDNFILREAVHTSEKKDDTLRNADKVVWPPEKQLRKYKDSPIGYSHVNQFNPVVSASHDEDIE</sequence>